<dbReference type="GO" id="GO:0003735">
    <property type="term" value="F:structural constituent of ribosome"/>
    <property type="evidence" value="ECO:0007669"/>
    <property type="project" value="InterPro"/>
</dbReference>
<dbReference type="PANTHER" id="PTHR19431">
    <property type="entry name" value="60S RIBOSOMAL PROTEIN L4"/>
    <property type="match status" value="1"/>
</dbReference>
<name>A0A9Q0KD85_9MAGN</name>
<evidence type="ECO:0000256" key="2">
    <source>
        <dbReference type="ARBA" id="ARBA00022980"/>
    </source>
</evidence>
<organism evidence="5 6">
    <name type="scientific">Protea cynaroides</name>
    <dbReference type="NCBI Taxonomy" id="273540"/>
    <lineage>
        <taxon>Eukaryota</taxon>
        <taxon>Viridiplantae</taxon>
        <taxon>Streptophyta</taxon>
        <taxon>Embryophyta</taxon>
        <taxon>Tracheophyta</taxon>
        <taxon>Spermatophyta</taxon>
        <taxon>Magnoliopsida</taxon>
        <taxon>Proteales</taxon>
        <taxon>Proteaceae</taxon>
        <taxon>Protea</taxon>
    </lineage>
</organism>
<evidence type="ECO:0000256" key="1">
    <source>
        <dbReference type="ARBA" id="ARBA00010528"/>
    </source>
</evidence>
<dbReference type="Proteomes" id="UP001141806">
    <property type="component" value="Unassembled WGS sequence"/>
</dbReference>
<keyword evidence="3" id="KW-0687">Ribonucleoprotein</keyword>
<comment type="caution">
    <text evidence="5">The sequence shown here is derived from an EMBL/GenBank/DDBJ whole genome shotgun (WGS) entry which is preliminary data.</text>
</comment>
<feature type="region of interest" description="Disordered" evidence="4">
    <location>
        <begin position="142"/>
        <end position="167"/>
    </location>
</feature>
<dbReference type="Gene3D" id="3.40.1370.10">
    <property type="match status" value="1"/>
</dbReference>
<evidence type="ECO:0000256" key="3">
    <source>
        <dbReference type="ARBA" id="ARBA00023274"/>
    </source>
</evidence>
<dbReference type="EMBL" id="JAMYWD010000006">
    <property type="protein sequence ID" value="KAJ4968211.1"/>
    <property type="molecule type" value="Genomic_DNA"/>
</dbReference>
<gene>
    <name evidence="5" type="ORF">NE237_014912</name>
</gene>
<sequence>MEKTYVAIKVLKQVGAFPDVEKAKDSHTIRPGKGKMRNHRYISHKGPLVVYGTEEDERETKHLESLEGADSHLLLFQIDLVNYDSLFAAINGTVGLFHLAFPYTIDRVLDPEIARRISTSQCSCAISSYAVSECSLVSNDGSGDMEDRAGSVEGGVKPVEWIEDDES</sequence>
<reference evidence="5" key="1">
    <citation type="journal article" date="2023" name="Plant J.">
        <title>The genome of the king protea, Protea cynaroides.</title>
        <authorList>
            <person name="Chang J."/>
            <person name="Duong T.A."/>
            <person name="Schoeman C."/>
            <person name="Ma X."/>
            <person name="Roodt D."/>
            <person name="Barker N."/>
            <person name="Li Z."/>
            <person name="Van de Peer Y."/>
            <person name="Mizrachi E."/>
        </authorList>
    </citation>
    <scope>NUCLEOTIDE SEQUENCE</scope>
    <source>
        <tissue evidence="5">Young leaves</tissue>
    </source>
</reference>
<dbReference type="GO" id="GO:0006412">
    <property type="term" value="P:translation"/>
    <property type="evidence" value="ECO:0007669"/>
    <property type="project" value="InterPro"/>
</dbReference>
<protein>
    <submittedName>
        <fullName evidence="5">Uncharacterized protein</fullName>
    </submittedName>
</protein>
<dbReference type="OrthoDB" id="10578670at2759"/>
<dbReference type="InterPro" id="IPR023574">
    <property type="entry name" value="Ribosomal_uL4_dom_sf"/>
</dbReference>
<proteinExistence type="inferred from homology"/>
<evidence type="ECO:0000313" key="5">
    <source>
        <dbReference type="EMBL" id="KAJ4968211.1"/>
    </source>
</evidence>
<keyword evidence="6" id="KW-1185">Reference proteome</keyword>
<keyword evidence="2" id="KW-0689">Ribosomal protein</keyword>
<dbReference type="AlphaFoldDB" id="A0A9Q0KD85"/>
<evidence type="ECO:0000313" key="6">
    <source>
        <dbReference type="Proteomes" id="UP001141806"/>
    </source>
</evidence>
<accession>A0A9Q0KD85</accession>
<dbReference type="GO" id="GO:0005840">
    <property type="term" value="C:ribosome"/>
    <property type="evidence" value="ECO:0007669"/>
    <property type="project" value="UniProtKB-KW"/>
</dbReference>
<comment type="similarity">
    <text evidence="1">Belongs to the universal ribosomal protein uL4 family.</text>
</comment>
<evidence type="ECO:0000256" key="4">
    <source>
        <dbReference type="SAM" id="MobiDB-lite"/>
    </source>
</evidence>
<dbReference type="GO" id="GO:1990904">
    <property type="term" value="C:ribonucleoprotein complex"/>
    <property type="evidence" value="ECO:0007669"/>
    <property type="project" value="UniProtKB-KW"/>
</dbReference>
<dbReference type="SUPFAM" id="SSF52166">
    <property type="entry name" value="Ribosomal protein L4"/>
    <property type="match status" value="1"/>
</dbReference>
<dbReference type="InterPro" id="IPR045240">
    <property type="entry name" value="Ribosomal_uL4_euk/arch"/>
</dbReference>